<reference evidence="1 2" key="1">
    <citation type="journal article" date="2014" name="Int. J. Syst. Evol. Microbiol.">
        <title>Complete genome sequence of Corynebacterium casei LMG S-19264T (=DSM 44701T), isolated from a smear-ripened cheese.</title>
        <authorList>
            <consortium name="US DOE Joint Genome Institute (JGI-PGF)"/>
            <person name="Walter F."/>
            <person name="Albersmeier A."/>
            <person name="Kalinowski J."/>
            <person name="Ruckert C."/>
        </authorList>
    </citation>
    <scope>NUCLEOTIDE SEQUENCE [LARGE SCALE GENOMIC DNA]</scope>
    <source>
        <strain evidence="1 2">CGMCC 4.7111</strain>
    </source>
</reference>
<dbReference type="EMBL" id="BMMM01000014">
    <property type="protein sequence ID" value="GGN80937.1"/>
    <property type="molecule type" value="Genomic_DNA"/>
</dbReference>
<evidence type="ECO:0000313" key="1">
    <source>
        <dbReference type="EMBL" id="GGN80937.1"/>
    </source>
</evidence>
<organism evidence="1 2">
    <name type="scientific">Streptomyces albiflavescens</name>
    <dbReference type="NCBI Taxonomy" id="1623582"/>
    <lineage>
        <taxon>Bacteria</taxon>
        <taxon>Bacillati</taxon>
        <taxon>Actinomycetota</taxon>
        <taxon>Actinomycetes</taxon>
        <taxon>Kitasatosporales</taxon>
        <taxon>Streptomycetaceae</taxon>
        <taxon>Streptomyces</taxon>
    </lineage>
</organism>
<evidence type="ECO:0000313" key="2">
    <source>
        <dbReference type="Proteomes" id="UP000600365"/>
    </source>
</evidence>
<name>A0A918D7R1_9ACTN</name>
<accession>A0A918D7R1</accession>
<proteinExistence type="predicted"/>
<dbReference type="Proteomes" id="UP000600365">
    <property type="component" value="Unassembled WGS sequence"/>
</dbReference>
<keyword evidence="2" id="KW-1185">Reference proteome</keyword>
<sequence length="51" mass="5538">MLFVAVWGPTGAVVDEPDTEGADVREALCRTAVAAALEPLRDHVRPTQLRH</sequence>
<protein>
    <submittedName>
        <fullName evidence="1">Uncharacterized protein</fullName>
    </submittedName>
</protein>
<gene>
    <name evidence="1" type="ORF">GCM10011579_067010</name>
</gene>
<comment type="caution">
    <text evidence="1">The sequence shown here is derived from an EMBL/GenBank/DDBJ whole genome shotgun (WGS) entry which is preliminary data.</text>
</comment>
<dbReference type="AlphaFoldDB" id="A0A918D7R1"/>
<dbReference type="RefSeq" id="WP_229703542.1">
    <property type="nucleotide sequence ID" value="NZ_BMMM01000014.1"/>
</dbReference>